<evidence type="ECO:0000256" key="4">
    <source>
        <dbReference type="ARBA" id="ARBA00022676"/>
    </source>
</evidence>
<feature type="transmembrane region" description="Helical" evidence="12">
    <location>
        <begin position="136"/>
        <end position="153"/>
    </location>
</feature>
<evidence type="ECO:0000256" key="7">
    <source>
        <dbReference type="ARBA" id="ARBA00022824"/>
    </source>
</evidence>
<keyword evidence="6 12" id="KW-0812">Transmembrane</keyword>
<feature type="transmembrane region" description="Helical" evidence="12">
    <location>
        <begin position="56"/>
        <end position="73"/>
    </location>
</feature>
<feature type="transmembrane region" description="Helical" evidence="12">
    <location>
        <begin position="200"/>
        <end position="220"/>
    </location>
</feature>
<evidence type="ECO:0000256" key="3">
    <source>
        <dbReference type="ARBA" id="ARBA00007063"/>
    </source>
</evidence>
<proteinExistence type="inferred from homology"/>
<dbReference type="UniPathway" id="UPA00378"/>
<evidence type="ECO:0000313" key="15">
    <source>
        <dbReference type="Proteomes" id="UP000001292"/>
    </source>
</evidence>
<dbReference type="PhylomeDB" id="B4HJT7"/>
<dbReference type="HOGENOM" id="CLU_008917_3_1_1"/>
<dbReference type="PANTHER" id="PTHR22760">
    <property type="entry name" value="GLYCOSYLTRANSFERASE"/>
    <property type="match status" value="1"/>
</dbReference>
<dbReference type="Pfam" id="PF03901">
    <property type="entry name" value="Glyco_transf_22"/>
    <property type="match status" value="1"/>
</dbReference>
<keyword evidence="8 12" id="KW-1133">Transmembrane helix</keyword>
<evidence type="ECO:0000313" key="14">
    <source>
        <dbReference type="EMBL" id="EDW42821.1"/>
    </source>
</evidence>
<keyword evidence="9 12" id="KW-0472">Membrane</keyword>
<accession>B4HJT7</accession>
<evidence type="ECO:0000256" key="13">
    <source>
        <dbReference type="SAM" id="MobiDB-lite"/>
    </source>
</evidence>
<keyword evidence="5" id="KW-0808">Transferase</keyword>
<dbReference type="STRING" id="7238.B4HJT7"/>
<reference evidence="14 15" key="1">
    <citation type="journal article" date="2007" name="Nature">
        <title>Evolution of genes and genomes on the Drosophila phylogeny.</title>
        <authorList>
            <consortium name="Drosophila 12 Genomes Consortium"/>
            <person name="Clark A.G."/>
            <person name="Eisen M.B."/>
            <person name="Smith D.R."/>
            <person name="Bergman C.M."/>
            <person name="Oliver B."/>
            <person name="Markow T.A."/>
            <person name="Kaufman T.C."/>
            <person name="Kellis M."/>
            <person name="Gelbart W."/>
            <person name="Iyer V.N."/>
            <person name="Pollard D.A."/>
            <person name="Sackton T.B."/>
            <person name="Larracuente A.M."/>
            <person name="Singh N.D."/>
            <person name="Abad J.P."/>
            <person name="Abt D.N."/>
            <person name="Adryan B."/>
            <person name="Aguade M."/>
            <person name="Akashi H."/>
            <person name="Anderson W.W."/>
            <person name="Aquadro C.F."/>
            <person name="Ardell D.H."/>
            <person name="Arguello R."/>
            <person name="Artieri C.G."/>
            <person name="Barbash D.A."/>
            <person name="Barker D."/>
            <person name="Barsanti P."/>
            <person name="Batterham P."/>
            <person name="Batzoglou S."/>
            <person name="Begun D."/>
            <person name="Bhutkar A."/>
            <person name="Blanco E."/>
            <person name="Bosak S.A."/>
            <person name="Bradley R.K."/>
            <person name="Brand A.D."/>
            <person name="Brent M.R."/>
            <person name="Brooks A.N."/>
            <person name="Brown R.H."/>
            <person name="Butlin R.K."/>
            <person name="Caggese C."/>
            <person name="Calvi B.R."/>
            <person name="Bernardo de Carvalho A."/>
            <person name="Caspi A."/>
            <person name="Castrezana S."/>
            <person name="Celniker S.E."/>
            <person name="Chang J.L."/>
            <person name="Chapple C."/>
            <person name="Chatterji S."/>
            <person name="Chinwalla A."/>
            <person name="Civetta A."/>
            <person name="Clifton S.W."/>
            <person name="Comeron J.M."/>
            <person name="Costello J.C."/>
            <person name="Coyne J.A."/>
            <person name="Daub J."/>
            <person name="David R.G."/>
            <person name="Delcher A.L."/>
            <person name="Delehaunty K."/>
            <person name="Do C.B."/>
            <person name="Ebling H."/>
            <person name="Edwards K."/>
            <person name="Eickbush T."/>
            <person name="Evans J.D."/>
            <person name="Filipski A."/>
            <person name="Findeiss S."/>
            <person name="Freyhult E."/>
            <person name="Fulton L."/>
            <person name="Fulton R."/>
            <person name="Garcia A.C."/>
            <person name="Gardiner A."/>
            <person name="Garfield D.A."/>
            <person name="Garvin B.E."/>
            <person name="Gibson G."/>
            <person name="Gilbert D."/>
            <person name="Gnerre S."/>
            <person name="Godfrey J."/>
            <person name="Good R."/>
            <person name="Gotea V."/>
            <person name="Gravely B."/>
            <person name="Greenberg A.J."/>
            <person name="Griffiths-Jones S."/>
            <person name="Gross S."/>
            <person name="Guigo R."/>
            <person name="Gustafson E.A."/>
            <person name="Haerty W."/>
            <person name="Hahn M.W."/>
            <person name="Halligan D.L."/>
            <person name="Halpern A.L."/>
            <person name="Halter G.M."/>
            <person name="Han M.V."/>
            <person name="Heger A."/>
            <person name="Hillier L."/>
            <person name="Hinrichs A.S."/>
            <person name="Holmes I."/>
            <person name="Hoskins R.A."/>
            <person name="Hubisz M.J."/>
            <person name="Hultmark D."/>
            <person name="Huntley M.A."/>
            <person name="Jaffe D.B."/>
            <person name="Jagadeeshan S."/>
            <person name="Jeck W.R."/>
            <person name="Johnson J."/>
            <person name="Jones C.D."/>
            <person name="Jordan W.C."/>
            <person name="Karpen G.H."/>
            <person name="Kataoka E."/>
            <person name="Keightley P.D."/>
            <person name="Kheradpour P."/>
            <person name="Kirkness E.F."/>
            <person name="Koerich L.B."/>
            <person name="Kristiansen K."/>
            <person name="Kudrna D."/>
            <person name="Kulathinal R.J."/>
            <person name="Kumar S."/>
            <person name="Kwok R."/>
            <person name="Lander E."/>
            <person name="Langley C.H."/>
            <person name="Lapoint R."/>
            <person name="Lazzaro B.P."/>
            <person name="Lee S.J."/>
            <person name="Levesque L."/>
            <person name="Li R."/>
            <person name="Lin C.F."/>
            <person name="Lin M.F."/>
            <person name="Lindblad-Toh K."/>
            <person name="Llopart A."/>
            <person name="Long M."/>
            <person name="Low L."/>
            <person name="Lozovsky E."/>
            <person name="Lu J."/>
            <person name="Luo M."/>
            <person name="Machado C.A."/>
            <person name="Makalowski W."/>
            <person name="Marzo M."/>
            <person name="Matsuda M."/>
            <person name="Matzkin L."/>
            <person name="McAllister B."/>
            <person name="McBride C.S."/>
            <person name="McKernan B."/>
            <person name="McKernan K."/>
            <person name="Mendez-Lago M."/>
            <person name="Minx P."/>
            <person name="Mollenhauer M.U."/>
            <person name="Montooth K."/>
            <person name="Mount S.M."/>
            <person name="Mu X."/>
            <person name="Myers E."/>
            <person name="Negre B."/>
            <person name="Newfeld S."/>
            <person name="Nielsen R."/>
            <person name="Noor M.A."/>
            <person name="O'Grady P."/>
            <person name="Pachter L."/>
            <person name="Papaceit M."/>
            <person name="Parisi M.J."/>
            <person name="Parisi M."/>
            <person name="Parts L."/>
            <person name="Pedersen J.S."/>
            <person name="Pesole G."/>
            <person name="Phillippy A.M."/>
            <person name="Ponting C.P."/>
            <person name="Pop M."/>
            <person name="Porcelli D."/>
            <person name="Powell J.R."/>
            <person name="Prohaska S."/>
            <person name="Pruitt K."/>
            <person name="Puig M."/>
            <person name="Quesneville H."/>
            <person name="Ram K.R."/>
            <person name="Rand D."/>
            <person name="Rasmussen M.D."/>
            <person name="Reed L.K."/>
            <person name="Reenan R."/>
            <person name="Reily A."/>
            <person name="Remington K.A."/>
            <person name="Rieger T.T."/>
            <person name="Ritchie M.G."/>
            <person name="Robin C."/>
            <person name="Rogers Y.H."/>
            <person name="Rohde C."/>
            <person name="Rozas J."/>
            <person name="Rubenfield M.J."/>
            <person name="Ruiz A."/>
            <person name="Russo S."/>
            <person name="Salzberg S.L."/>
            <person name="Sanchez-Gracia A."/>
            <person name="Saranga D.J."/>
            <person name="Sato H."/>
            <person name="Schaeffer S.W."/>
            <person name="Schatz M.C."/>
            <person name="Schlenke T."/>
            <person name="Schwartz R."/>
            <person name="Segarra C."/>
            <person name="Singh R.S."/>
            <person name="Sirot L."/>
            <person name="Sirota M."/>
            <person name="Sisneros N.B."/>
            <person name="Smith C.D."/>
            <person name="Smith T.F."/>
            <person name="Spieth J."/>
            <person name="Stage D.E."/>
            <person name="Stark A."/>
            <person name="Stephan W."/>
            <person name="Strausberg R.L."/>
            <person name="Strempel S."/>
            <person name="Sturgill D."/>
            <person name="Sutton G."/>
            <person name="Sutton G.G."/>
            <person name="Tao W."/>
            <person name="Teichmann S."/>
            <person name="Tobari Y.N."/>
            <person name="Tomimura Y."/>
            <person name="Tsolas J.M."/>
            <person name="Valente V.L."/>
            <person name="Venter E."/>
            <person name="Venter J.C."/>
            <person name="Vicario S."/>
            <person name="Vieira F.G."/>
            <person name="Vilella A.J."/>
            <person name="Villasante A."/>
            <person name="Walenz B."/>
            <person name="Wang J."/>
            <person name="Wasserman M."/>
            <person name="Watts T."/>
            <person name="Wilson D."/>
            <person name="Wilson R.K."/>
            <person name="Wing R.A."/>
            <person name="Wolfner M.F."/>
            <person name="Wong A."/>
            <person name="Wong G.K."/>
            <person name="Wu C.I."/>
            <person name="Wu G."/>
            <person name="Yamamoto D."/>
            <person name="Yang H.P."/>
            <person name="Yang S.P."/>
            <person name="Yorke J.A."/>
            <person name="Yoshida K."/>
            <person name="Zdobnov E."/>
            <person name="Zhang P."/>
            <person name="Zhang Y."/>
            <person name="Zimin A.V."/>
            <person name="Baldwin J."/>
            <person name="Abdouelleil A."/>
            <person name="Abdulkadir J."/>
            <person name="Abebe A."/>
            <person name="Abera B."/>
            <person name="Abreu J."/>
            <person name="Acer S.C."/>
            <person name="Aftuck L."/>
            <person name="Alexander A."/>
            <person name="An P."/>
            <person name="Anderson E."/>
            <person name="Anderson S."/>
            <person name="Arachi H."/>
            <person name="Azer M."/>
            <person name="Bachantsang P."/>
            <person name="Barry A."/>
            <person name="Bayul T."/>
            <person name="Berlin A."/>
            <person name="Bessette D."/>
            <person name="Bloom T."/>
            <person name="Blye J."/>
            <person name="Boguslavskiy L."/>
            <person name="Bonnet C."/>
            <person name="Boukhgalter B."/>
            <person name="Bourzgui I."/>
            <person name="Brown A."/>
            <person name="Cahill P."/>
            <person name="Channer S."/>
            <person name="Cheshatsang Y."/>
            <person name="Chuda L."/>
            <person name="Citroen M."/>
            <person name="Collymore A."/>
            <person name="Cooke P."/>
            <person name="Costello M."/>
            <person name="D'Aco K."/>
            <person name="Daza R."/>
            <person name="De Haan G."/>
            <person name="DeGray S."/>
            <person name="DeMaso C."/>
            <person name="Dhargay N."/>
            <person name="Dooley K."/>
            <person name="Dooley E."/>
            <person name="Doricent M."/>
            <person name="Dorje P."/>
            <person name="Dorjee K."/>
            <person name="Dupes A."/>
            <person name="Elong R."/>
            <person name="Falk J."/>
            <person name="Farina A."/>
            <person name="Faro S."/>
            <person name="Ferguson D."/>
            <person name="Fisher S."/>
            <person name="Foley C.D."/>
            <person name="Franke A."/>
            <person name="Friedrich D."/>
            <person name="Gadbois L."/>
            <person name="Gearin G."/>
            <person name="Gearin C.R."/>
            <person name="Giannoukos G."/>
            <person name="Goode T."/>
            <person name="Graham J."/>
            <person name="Grandbois E."/>
            <person name="Grewal S."/>
            <person name="Gyaltsen K."/>
            <person name="Hafez N."/>
            <person name="Hagos B."/>
            <person name="Hall J."/>
            <person name="Henson C."/>
            <person name="Hollinger A."/>
            <person name="Honan T."/>
            <person name="Huard M.D."/>
            <person name="Hughes L."/>
            <person name="Hurhula B."/>
            <person name="Husby M.E."/>
            <person name="Kamat A."/>
            <person name="Kanga B."/>
            <person name="Kashin S."/>
            <person name="Khazanovich D."/>
            <person name="Kisner P."/>
            <person name="Lance K."/>
            <person name="Lara M."/>
            <person name="Lee W."/>
            <person name="Lennon N."/>
            <person name="Letendre F."/>
            <person name="LeVine R."/>
            <person name="Lipovsky A."/>
            <person name="Liu X."/>
            <person name="Liu J."/>
            <person name="Liu S."/>
            <person name="Lokyitsang T."/>
            <person name="Lokyitsang Y."/>
            <person name="Lubonja R."/>
            <person name="Lui A."/>
            <person name="MacDonald P."/>
            <person name="Magnisalis V."/>
            <person name="Maru K."/>
            <person name="Matthews C."/>
            <person name="McCusker W."/>
            <person name="McDonough S."/>
            <person name="Mehta T."/>
            <person name="Meldrim J."/>
            <person name="Meneus L."/>
            <person name="Mihai O."/>
            <person name="Mihalev A."/>
            <person name="Mihova T."/>
            <person name="Mittelman R."/>
            <person name="Mlenga V."/>
            <person name="Montmayeur A."/>
            <person name="Mulrain L."/>
            <person name="Navidi A."/>
            <person name="Naylor J."/>
            <person name="Negash T."/>
            <person name="Nguyen T."/>
            <person name="Nguyen N."/>
            <person name="Nicol R."/>
            <person name="Norbu C."/>
            <person name="Norbu N."/>
            <person name="Novod N."/>
            <person name="O'Neill B."/>
            <person name="Osman S."/>
            <person name="Markiewicz E."/>
            <person name="Oyono O.L."/>
            <person name="Patti C."/>
            <person name="Phunkhang P."/>
            <person name="Pierre F."/>
            <person name="Priest M."/>
            <person name="Raghuraman S."/>
            <person name="Rege F."/>
            <person name="Reyes R."/>
            <person name="Rise C."/>
            <person name="Rogov P."/>
            <person name="Ross K."/>
            <person name="Ryan E."/>
            <person name="Settipalli S."/>
            <person name="Shea T."/>
            <person name="Sherpa N."/>
            <person name="Shi L."/>
            <person name="Shih D."/>
            <person name="Sparrow T."/>
            <person name="Spaulding J."/>
            <person name="Stalker J."/>
            <person name="Stange-Thomann N."/>
            <person name="Stavropoulos S."/>
            <person name="Stone C."/>
            <person name="Strader C."/>
            <person name="Tesfaye S."/>
            <person name="Thomson T."/>
            <person name="Thoulutsang Y."/>
            <person name="Thoulutsang D."/>
            <person name="Topham K."/>
            <person name="Topping I."/>
            <person name="Tsamla T."/>
            <person name="Vassiliev H."/>
            <person name="Vo A."/>
            <person name="Wangchuk T."/>
            <person name="Wangdi T."/>
            <person name="Weiand M."/>
            <person name="Wilkinson J."/>
            <person name="Wilson A."/>
            <person name="Yadav S."/>
            <person name="Young G."/>
            <person name="Yu Q."/>
            <person name="Zembek L."/>
            <person name="Zhong D."/>
            <person name="Zimmer A."/>
            <person name="Zwirko Z."/>
            <person name="Jaffe D.B."/>
            <person name="Alvarez P."/>
            <person name="Brockman W."/>
            <person name="Butler J."/>
            <person name="Chin C."/>
            <person name="Gnerre S."/>
            <person name="Grabherr M."/>
            <person name="Kleber M."/>
            <person name="Mauceli E."/>
            <person name="MacCallum I."/>
        </authorList>
    </citation>
    <scope>NUCLEOTIDE SEQUENCE [LARGE SCALE GENOMIC DNA]</scope>
    <source>
        <strain evidence="15">Rob3c / Tucson 14021-0248.25</strain>
    </source>
</reference>
<feature type="transmembrane region" description="Helical" evidence="12">
    <location>
        <begin position="301"/>
        <end position="321"/>
    </location>
</feature>
<evidence type="ECO:0000256" key="12">
    <source>
        <dbReference type="RuleBase" id="RU363075"/>
    </source>
</evidence>
<dbReference type="GO" id="GO:0005789">
    <property type="term" value="C:endoplasmic reticulum membrane"/>
    <property type="evidence" value="ECO:0007669"/>
    <property type="project" value="UniProtKB-SubCell"/>
</dbReference>
<comment type="function">
    <text evidence="10">Mannosyltransferase that operates in the biosynthetic pathway of dolichol-linked oligosaccharides, the glycan precursors employed in protein asparagine (N)-glycosylation. The assembly of dolichol-linked oligosaccharides begins on the cytosolic side of the endoplasmic reticulum membrane and finishes in its lumen. The sequential addition of sugars to dolichol pyrophosphate produces dolichol-linked oligosaccharides containing fourteen sugars, including two GlcNAcs, nine mannoses and three glucoses. Once assembled, the oligosaccharide is transferred from the lipid to nascent proteins by oligosaccharyltransferases. In the lumen of the endoplasmic reticulum, adds the eighth mannose residue in an alpha-1,6 linkage onto Man(7)GlcNAc(2)-PP-dolichol to produce Man(8)GlcNAc(2)-PP-dolichol.</text>
</comment>
<dbReference type="PANTHER" id="PTHR22760:SF1">
    <property type="entry name" value="DOL-P-MAN:MAN(7)GLCNAC(2)-PP-DOL ALPHA-1,6-MANNOSYLTRANSFERASE"/>
    <property type="match status" value="1"/>
</dbReference>
<evidence type="ECO:0000256" key="9">
    <source>
        <dbReference type="ARBA" id="ARBA00023136"/>
    </source>
</evidence>
<feature type="transmembrane region" description="Helical" evidence="12">
    <location>
        <begin position="248"/>
        <end position="270"/>
    </location>
</feature>
<gene>
    <name evidence="14" type="primary">Dsec\GM23833</name>
    <name evidence="14" type="ORF">Dsec_GM23833</name>
</gene>
<comment type="pathway">
    <text evidence="2">Protein modification; protein glycosylation.</text>
</comment>
<dbReference type="OMA" id="CIFIMRR"/>
<dbReference type="GO" id="GO:0006487">
    <property type="term" value="P:protein N-linked glycosylation"/>
    <property type="evidence" value="ECO:0007669"/>
    <property type="project" value="TreeGrafter"/>
</dbReference>
<evidence type="ECO:0000256" key="10">
    <source>
        <dbReference type="ARBA" id="ARBA00044721"/>
    </source>
</evidence>
<evidence type="ECO:0000256" key="11">
    <source>
        <dbReference type="ARBA" id="ARBA00048899"/>
    </source>
</evidence>
<dbReference type="GO" id="GO:0052917">
    <property type="term" value="F:dol-P-Man:Man(7)GlcNAc(2)-PP-Dol alpha-1,6-mannosyltransferase activity"/>
    <property type="evidence" value="ECO:0007669"/>
    <property type="project" value="UniProtKB-EC"/>
</dbReference>
<evidence type="ECO:0000256" key="6">
    <source>
        <dbReference type="ARBA" id="ARBA00022692"/>
    </source>
</evidence>
<dbReference type="Proteomes" id="UP000001292">
    <property type="component" value="Unassembled WGS sequence"/>
</dbReference>
<name>B4HJT7_DROSE</name>
<comment type="subcellular location">
    <subcellularLocation>
        <location evidence="1 12">Endoplasmic reticulum membrane</location>
        <topology evidence="1 12">Multi-pass membrane protein</topology>
    </subcellularLocation>
</comment>
<organism evidence="15">
    <name type="scientific">Drosophila sechellia</name>
    <name type="common">Fruit fly</name>
    <dbReference type="NCBI Taxonomy" id="7238"/>
    <lineage>
        <taxon>Eukaryota</taxon>
        <taxon>Metazoa</taxon>
        <taxon>Ecdysozoa</taxon>
        <taxon>Arthropoda</taxon>
        <taxon>Hexapoda</taxon>
        <taxon>Insecta</taxon>
        <taxon>Pterygota</taxon>
        <taxon>Neoptera</taxon>
        <taxon>Endopterygota</taxon>
        <taxon>Diptera</taxon>
        <taxon>Brachycera</taxon>
        <taxon>Muscomorpha</taxon>
        <taxon>Ephydroidea</taxon>
        <taxon>Drosophilidae</taxon>
        <taxon>Drosophila</taxon>
        <taxon>Sophophora</taxon>
    </lineage>
</organism>
<comment type="catalytic activity">
    <reaction evidence="11">
        <text>an alpha-D-Man-(1-&gt;2)-alpha-D-Man-(1-&gt;2)-alpha-D-Man-(1-&gt;3)-[alpha-D-Man-(1-&gt;2)-alpha-D-Man-(1-&gt;3)-alpha-D-Man-(1-&gt;6)]-beta-D-Man-(1-&gt;4)-beta-D-GlcNAc-(1-&gt;4)-alpha-D-GlcNAc-diphospho-di-trans,poly-cis-dolichol + a di-trans,poly-cis-dolichyl beta-D-mannosyl phosphate = an alpha-D-Man-(1-&gt;2)-alpha-D-Man-(1-&gt;2)-alpha-D-Man-(1-&gt;3)-[alpha-D-Man-(1-&gt;2)-alpha-D-Man-(1-&gt;3)-[alpha-D-Man-(1-&gt;6)]-alpha-D-Man-(1-&gt;6)]-beta-D-Man-(1-&gt;4)-beta-D-GlcNAc-(1-&gt;4)-alpha-D-GlcNAc-diphospho-di-trans,poly-cis-dolichol + a di-trans,poly-cis-dolichyl phosphate + H(+)</text>
        <dbReference type="Rhea" id="RHEA:29535"/>
        <dbReference type="Rhea" id="RHEA-COMP:19498"/>
        <dbReference type="Rhea" id="RHEA-COMP:19501"/>
        <dbReference type="Rhea" id="RHEA-COMP:19518"/>
        <dbReference type="Rhea" id="RHEA-COMP:19519"/>
        <dbReference type="ChEBI" id="CHEBI:15378"/>
        <dbReference type="ChEBI" id="CHEBI:57683"/>
        <dbReference type="ChEBI" id="CHEBI:58211"/>
        <dbReference type="ChEBI" id="CHEBI:132517"/>
        <dbReference type="ChEBI" id="CHEBI:132519"/>
        <dbReference type="EC" id="2.4.1.260"/>
    </reaction>
    <physiologicalReaction direction="left-to-right" evidence="11">
        <dbReference type="Rhea" id="RHEA:29536"/>
    </physiologicalReaction>
</comment>
<protein>
    <recommendedName>
        <fullName evidence="12">Mannosyltransferase</fullName>
        <ecNumber evidence="12">2.4.1.-</ecNumber>
    </recommendedName>
</protein>
<dbReference type="AlphaFoldDB" id="B4HJT7"/>
<keyword evidence="7 12" id="KW-0256">Endoplasmic reticulum</keyword>
<sequence length="678" mass="76537">MDILIFLTAAAHLFYTPFTKVEESFNLQAMHDILYLRNNFTQYDHHEYPGVVPRTFIGPLVVSIISAPFVLLFESLSINKFWAQYVVRLVLAGAISVAWNSLRQAVTKIYGVEVRLWFTAITITQFHFMFYMTRPLPNIFALPIVLFAIAYWLRDQHKPFIICSGISTLVFRSELALFLGILLVVSLLRRKVSIDGLLKVALPAGVCILAATVLVDSFFWRRLLWPEGEVLWYNTILNKSSNWGTSPFLWYFYSALPRAMGASLVLVPIGVALEPRIRPLVVSALLFVLLYSILPHKELRFIIYVFPVLNIAAACACQRIWMNSAKSTWHSFLALACGAHLLLNVFMTLFLLVISGTNYPGGAALSRLHRLEAGTSNVSIHISNLAAQSGVSRFMEINNEWTYSKDETMNYTQADLVAYTHLLVEAKNKQNTELWASLQKEFDTLEFVDCFNSIGIQYNSLLPVRIKTKPCIGILKKRKVPPKEASKTKEKIAKTKTSPVEKETLLAPVKEFPKVIGDPKMKIRLQVDADDDDGIVATVEEMSLELETDTEPHAGAETIEAPLKEINFQELRTLALGQATKKSRAATKMKIRQIIEQHYRAKGKQIENDSAETQKTPGKAGLRQSVKSIIKQEKIKEMIEQIATMDLTRICDLEKTSTKDCLKQVIDKIDDSEGLKSK</sequence>
<evidence type="ECO:0000256" key="8">
    <source>
        <dbReference type="ARBA" id="ARBA00022989"/>
    </source>
</evidence>
<evidence type="ECO:0000256" key="1">
    <source>
        <dbReference type="ARBA" id="ARBA00004477"/>
    </source>
</evidence>
<dbReference type="OrthoDB" id="19039at2759"/>
<comment type="similarity">
    <text evidence="3 12">Belongs to the glycosyltransferase 22 family.</text>
</comment>
<feature type="transmembrane region" description="Helical" evidence="12">
    <location>
        <begin position="333"/>
        <end position="354"/>
    </location>
</feature>
<feature type="transmembrane region" description="Helical" evidence="12">
    <location>
        <begin position="277"/>
        <end position="295"/>
    </location>
</feature>
<evidence type="ECO:0000256" key="2">
    <source>
        <dbReference type="ARBA" id="ARBA00004922"/>
    </source>
</evidence>
<dbReference type="InterPro" id="IPR005599">
    <property type="entry name" value="GPI_mannosylTrfase"/>
</dbReference>
<feature type="transmembrane region" description="Helical" evidence="12">
    <location>
        <begin position="85"/>
        <end position="102"/>
    </location>
</feature>
<evidence type="ECO:0000256" key="5">
    <source>
        <dbReference type="ARBA" id="ARBA00022679"/>
    </source>
</evidence>
<feature type="transmembrane region" description="Helical" evidence="12">
    <location>
        <begin position="159"/>
        <end position="188"/>
    </location>
</feature>
<dbReference type="KEGG" id="dse:6607047"/>
<feature type="region of interest" description="Disordered" evidence="13">
    <location>
        <begin position="602"/>
        <end position="621"/>
    </location>
</feature>
<keyword evidence="4 12" id="KW-0328">Glycosyltransferase</keyword>
<dbReference type="EMBL" id="CH480815">
    <property type="protein sequence ID" value="EDW42821.1"/>
    <property type="molecule type" value="Genomic_DNA"/>
</dbReference>
<keyword evidence="15" id="KW-1185">Reference proteome</keyword>
<dbReference type="EC" id="2.4.1.-" evidence="12"/>